<dbReference type="SMART" id="SM00283">
    <property type="entry name" value="MA"/>
    <property type="match status" value="1"/>
</dbReference>
<dbReference type="PROSITE" id="PS50885">
    <property type="entry name" value="HAMP"/>
    <property type="match status" value="2"/>
</dbReference>
<dbReference type="SMART" id="SM00304">
    <property type="entry name" value="HAMP"/>
    <property type="match status" value="2"/>
</dbReference>
<dbReference type="SUPFAM" id="SSF158472">
    <property type="entry name" value="HAMP domain-like"/>
    <property type="match status" value="1"/>
</dbReference>
<dbReference type="PRINTS" id="PR00260">
    <property type="entry name" value="CHEMTRNSDUCR"/>
</dbReference>
<evidence type="ECO:0000256" key="4">
    <source>
        <dbReference type="SAM" id="Coils"/>
    </source>
</evidence>
<name>A0ABX6QRT1_9HYPH</name>
<dbReference type="PROSITE" id="PS50111">
    <property type="entry name" value="CHEMOTAXIS_TRANSDUC_2"/>
    <property type="match status" value="1"/>
</dbReference>
<feature type="domain" description="HAMP" evidence="8">
    <location>
        <begin position="303"/>
        <end position="355"/>
    </location>
</feature>
<dbReference type="InterPro" id="IPR051310">
    <property type="entry name" value="MCP_chemotaxis"/>
</dbReference>
<dbReference type="InterPro" id="IPR004089">
    <property type="entry name" value="MCPsignal_dom"/>
</dbReference>
<evidence type="ECO:0000313" key="9">
    <source>
        <dbReference type="EMBL" id="QLF71188.1"/>
    </source>
</evidence>
<feature type="transmembrane region" description="Helical" evidence="6">
    <location>
        <begin position="12"/>
        <end position="33"/>
    </location>
</feature>
<keyword evidence="6" id="KW-1133">Transmembrane helix</keyword>
<evidence type="ECO:0000256" key="2">
    <source>
        <dbReference type="ARBA" id="ARBA00029447"/>
    </source>
</evidence>
<dbReference type="Pfam" id="PF00015">
    <property type="entry name" value="MCPsignal"/>
    <property type="match status" value="1"/>
</dbReference>
<evidence type="ECO:0000256" key="1">
    <source>
        <dbReference type="ARBA" id="ARBA00022500"/>
    </source>
</evidence>
<feature type="compositionally biased region" description="Low complexity" evidence="5">
    <location>
        <begin position="606"/>
        <end position="646"/>
    </location>
</feature>
<keyword evidence="3" id="KW-0807">Transducer</keyword>
<dbReference type="SUPFAM" id="SSF58104">
    <property type="entry name" value="Methyl-accepting chemotaxis protein (MCP) signaling domain"/>
    <property type="match status" value="1"/>
</dbReference>
<dbReference type="InterPro" id="IPR004090">
    <property type="entry name" value="Chemotax_Me-accpt_rcpt"/>
</dbReference>
<dbReference type="RefSeq" id="WP_138287883.1">
    <property type="nucleotide sequence ID" value="NZ_CP058350.1"/>
</dbReference>
<evidence type="ECO:0000256" key="6">
    <source>
        <dbReference type="SAM" id="Phobius"/>
    </source>
</evidence>
<evidence type="ECO:0000259" key="8">
    <source>
        <dbReference type="PROSITE" id="PS50885"/>
    </source>
</evidence>
<dbReference type="PANTHER" id="PTHR43531:SF11">
    <property type="entry name" value="METHYL-ACCEPTING CHEMOTAXIS PROTEIN 3"/>
    <property type="match status" value="1"/>
</dbReference>
<dbReference type="Proteomes" id="UP000308530">
    <property type="component" value="Chromosome"/>
</dbReference>
<feature type="coiled-coil region" evidence="4">
    <location>
        <begin position="273"/>
        <end position="302"/>
    </location>
</feature>
<feature type="domain" description="HAMP" evidence="8">
    <location>
        <begin position="222"/>
        <end position="275"/>
    </location>
</feature>
<keyword evidence="6" id="KW-0472">Membrane</keyword>
<dbReference type="CDD" id="cd11386">
    <property type="entry name" value="MCP_signal"/>
    <property type="match status" value="1"/>
</dbReference>
<evidence type="ECO:0000256" key="3">
    <source>
        <dbReference type="PROSITE-ProRule" id="PRU00284"/>
    </source>
</evidence>
<dbReference type="Gene3D" id="1.10.287.950">
    <property type="entry name" value="Methyl-accepting chemotaxis protein"/>
    <property type="match status" value="1"/>
</dbReference>
<keyword evidence="10" id="KW-1185">Reference proteome</keyword>
<keyword evidence="6" id="KW-0812">Transmembrane</keyword>
<feature type="region of interest" description="Disordered" evidence="5">
    <location>
        <begin position="606"/>
        <end position="649"/>
    </location>
</feature>
<dbReference type="Gene3D" id="6.10.340.10">
    <property type="match status" value="1"/>
</dbReference>
<dbReference type="Pfam" id="PF00672">
    <property type="entry name" value="HAMP"/>
    <property type="match status" value="1"/>
</dbReference>
<dbReference type="PANTHER" id="PTHR43531">
    <property type="entry name" value="PROTEIN ICFG"/>
    <property type="match status" value="1"/>
</dbReference>
<dbReference type="CDD" id="cd06225">
    <property type="entry name" value="HAMP"/>
    <property type="match status" value="1"/>
</dbReference>
<keyword evidence="1" id="KW-0145">Chemotaxis</keyword>
<dbReference type="Pfam" id="PF17201">
    <property type="entry name" value="Cache_3-Cache_2"/>
    <property type="match status" value="1"/>
</dbReference>
<protein>
    <submittedName>
        <fullName evidence="9">Methyl-accepting chemotaxis protein</fullName>
    </submittedName>
</protein>
<dbReference type="SUPFAM" id="SSF103190">
    <property type="entry name" value="Sensory domain-like"/>
    <property type="match status" value="1"/>
</dbReference>
<keyword evidence="4" id="KW-0175">Coiled coil</keyword>
<proteinExistence type="inferred from homology"/>
<organism evidence="9 10">
    <name type="scientific">Peteryoungia desertarenae</name>
    <dbReference type="NCBI Taxonomy" id="1813451"/>
    <lineage>
        <taxon>Bacteria</taxon>
        <taxon>Pseudomonadati</taxon>
        <taxon>Pseudomonadota</taxon>
        <taxon>Alphaproteobacteria</taxon>
        <taxon>Hyphomicrobiales</taxon>
        <taxon>Rhizobiaceae</taxon>
        <taxon>Peteryoungia</taxon>
    </lineage>
</organism>
<evidence type="ECO:0000256" key="5">
    <source>
        <dbReference type="SAM" id="MobiDB-lite"/>
    </source>
</evidence>
<evidence type="ECO:0000313" key="10">
    <source>
        <dbReference type="Proteomes" id="UP000308530"/>
    </source>
</evidence>
<feature type="transmembrane region" description="Helical" evidence="6">
    <location>
        <begin position="201"/>
        <end position="221"/>
    </location>
</feature>
<reference evidence="9 10" key="1">
    <citation type="submission" date="2020-06" db="EMBL/GenBank/DDBJ databases">
        <title>Genome sequence of Rhizobium sp strain ADMK78.</title>
        <authorList>
            <person name="Rahi P."/>
        </authorList>
    </citation>
    <scope>NUCLEOTIDE SEQUENCE [LARGE SCALE GENOMIC DNA]</scope>
    <source>
        <strain evidence="9 10">ADMK78</strain>
    </source>
</reference>
<evidence type="ECO:0000259" key="7">
    <source>
        <dbReference type="PROSITE" id="PS50111"/>
    </source>
</evidence>
<gene>
    <name evidence="9" type="ORF">FE840_017395</name>
</gene>
<accession>A0ABX6QRT1</accession>
<dbReference type="InterPro" id="IPR003660">
    <property type="entry name" value="HAMP_dom"/>
</dbReference>
<sequence>MNMLTRFGITKTVATAAVVVLTASLGVVTFVIANKISSHIEQNAITSQDTSLRTAATIIERDLPGTKVTWASDGNVDRIVMEAIPTEFTDHTMIDTIGRMTGQTATIFAWDAESKDFWRRTTNIIKPDGNRAVGTPLGQTGAVYPYSVKGELYRGEAVILGTPYYTIYEPIFSPAGDVIGILYAGVRSSDIKAIASEINNAIGLTAIIATIISAILMVLLVRQIVGALPRLTAVADKLSKGHLDTEVPDTHFRNEIGSLARALNVFRESAIQKIDIERQARETEAQSERERMERDAAKIEDARTVQQAVDVLAECLHKLSDGDLTVRIEKSFPGNLDKLRMDFNSAVDKLSNTLAEIRLETSGIDAGSSEIRSATDDLSKRTEQQAASLEETSAALEEITSTVRGSSAKADEAANMAEKARLSTENSSKVVSNAIEAMSRIEQASSEISKIINVIDEIAFQTNLLALNAGVEAARAGEAGKGFAVVAQEVRELAQRSANAAKDIKALIHKSGEAVSGGVALVQQTGSALGEISGQVAAINEHIGAIASAAREQSTALNEISGSVNHMDQFTQKNAAMVEEATAVSHRLADSARQLSGLIGQFQMGQHGHGMAAATQKHTPTTTQATSRTAAAKTAAPQPAAEATRPVASPARKMVGTLAKAFGGANTAAAPSKDNWEEF</sequence>
<dbReference type="InterPro" id="IPR033462">
    <property type="entry name" value="Cache_3-Cache_2"/>
</dbReference>
<dbReference type="EMBL" id="CP058350">
    <property type="protein sequence ID" value="QLF71188.1"/>
    <property type="molecule type" value="Genomic_DNA"/>
</dbReference>
<feature type="domain" description="Methyl-accepting transducer" evidence="7">
    <location>
        <begin position="360"/>
        <end position="589"/>
    </location>
</feature>
<dbReference type="InterPro" id="IPR029151">
    <property type="entry name" value="Sensor-like_sf"/>
</dbReference>
<comment type="similarity">
    <text evidence="2">Belongs to the methyl-accepting chemotaxis (MCP) protein family.</text>
</comment>